<accession>A0A7J6NQS4</accession>
<evidence type="ECO:0000313" key="1">
    <source>
        <dbReference type="EMBL" id="KAF4685411.1"/>
    </source>
</evidence>
<reference evidence="1 2" key="1">
    <citation type="submission" date="2020-04" db="EMBL/GenBank/DDBJ databases">
        <title>Perkinsus olseni comparative genomics.</title>
        <authorList>
            <person name="Bogema D.R."/>
        </authorList>
    </citation>
    <scope>NUCLEOTIDE SEQUENCE [LARGE SCALE GENOMIC DNA]</scope>
    <source>
        <strain evidence="1">00978-12</strain>
    </source>
</reference>
<comment type="caution">
    <text evidence="1">The sequence shown here is derived from an EMBL/GenBank/DDBJ whole genome shotgun (WGS) entry which is preliminary data.</text>
</comment>
<sequence>MGRGNQFVRFARARGASTWASEYNRCFTSAVSRNVIAVMGESPAQGFAEQRRGGELVMGQALSGSDSQLMDGVDMEDLTDEQIVSWNMITGFGPGVGAVPPELHVMGRSSHVTRFAKARGSSTWALEYVLVERGGELVLGQALTGSDSSPVDGIDLTDVTEEQLVAWNIISFLGGGISSWSKELGK</sequence>
<evidence type="ECO:0000313" key="2">
    <source>
        <dbReference type="Proteomes" id="UP000541610"/>
    </source>
</evidence>
<proteinExistence type="predicted"/>
<dbReference type="EMBL" id="JABANP010000264">
    <property type="protein sequence ID" value="KAF4685411.1"/>
    <property type="molecule type" value="Genomic_DNA"/>
</dbReference>
<protein>
    <submittedName>
        <fullName evidence="1">Uncharacterized protein</fullName>
    </submittedName>
</protein>
<gene>
    <name evidence="1" type="ORF">FOZ60_006581</name>
</gene>
<dbReference type="Proteomes" id="UP000541610">
    <property type="component" value="Unassembled WGS sequence"/>
</dbReference>
<dbReference type="AlphaFoldDB" id="A0A7J6NQS4"/>
<name>A0A7J6NQS4_PEROL</name>
<dbReference type="OrthoDB" id="10407493at2759"/>
<organism evidence="1 2">
    <name type="scientific">Perkinsus olseni</name>
    <name type="common">Perkinsus atlanticus</name>
    <dbReference type="NCBI Taxonomy" id="32597"/>
    <lineage>
        <taxon>Eukaryota</taxon>
        <taxon>Sar</taxon>
        <taxon>Alveolata</taxon>
        <taxon>Perkinsozoa</taxon>
        <taxon>Perkinsea</taxon>
        <taxon>Perkinsida</taxon>
        <taxon>Perkinsidae</taxon>
        <taxon>Perkinsus</taxon>
    </lineage>
</organism>